<keyword evidence="2" id="KW-0732">Signal</keyword>
<dbReference type="InterPro" id="IPR021937">
    <property type="entry name" value="DUF3551"/>
</dbReference>
<accession>A0A0R3NEA6</accession>
<comment type="caution">
    <text evidence="3">The sequence shown here is derived from an EMBL/GenBank/DDBJ whole genome shotgun (WGS) entry which is preliminary data.</text>
</comment>
<evidence type="ECO:0000256" key="1">
    <source>
        <dbReference type="SAM" id="MobiDB-lite"/>
    </source>
</evidence>
<feature type="compositionally biased region" description="Pro residues" evidence="1">
    <location>
        <begin position="87"/>
        <end position="96"/>
    </location>
</feature>
<evidence type="ECO:0000313" key="4">
    <source>
        <dbReference type="Proteomes" id="UP000051660"/>
    </source>
</evidence>
<proteinExistence type="predicted"/>
<protein>
    <recommendedName>
        <fullName evidence="5">DUF3551 domain-containing protein</fullName>
    </recommendedName>
</protein>
<dbReference type="AlphaFoldDB" id="A0A0R3NEA6"/>
<sequence length="96" mass="10210">MRRAILAVLAASGLAAIGAAPAEAVGTKYPFCLQGDEYPGLSYCTFTSYEQCQATASGRFLYCIANPYYIGEREPAPSAYRPLPGRALPPAPAYGR</sequence>
<feature type="signal peptide" evidence="2">
    <location>
        <begin position="1"/>
        <end position="24"/>
    </location>
</feature>
<gene>
    <name evidence="3" type="ORF">CQ14_40055</name>
</gene>
<dbReference type="Proteomes" id="UP000051660">
    <property type="component" value="Unassembled WGS sequence"/>
</dbReference>
<dbReference type="RefSeq" id="WP_057856042.1">
    <property type="nucleotide sequence ID" value="NZ_LLYB01000029.1"/>
</dbReference>
<name>A0A0R3NEA6_9BRAD</name>
<organism evidence="3 4">
    <name type="scientific">Bradyrhizobium lablabi</name>
    <dbReference type="NCBI Taxonomy" id="722472"/>
    <lineage>
        <taxon>Bacteria</taxon>
        <taxon>Pseudomonadati</taxon>
        <taxon>Pseudomonadota</taxon>
        <taxon>Alphaproteobacteria</taxon>
        <taxon>Hyphomicrobiales</taxon>
        <taxon>Nitrobacteraceae</taxon>
        <taxon>Bradyrhizobium</taxon>
    </lineage>
</organism>
<feature type="region of interest" description="Disordered" evidence="1">
    <location>
        <begin position="74"/>
        <end position="96"/>
    </location>
</feature>
<feature type="chain" id="PRO_5006445374" description="DUF3551 domain-containing protein" evidence="2">
    <location>
        <begin position="25"/>
        <end position="96"/>
    </location>
</feature>
<reference evidence="3 4" key="1">
    <citation type="submission" date="2014-03" db="EMBL/GenBank/DDBJ databases">
        <title>Bradyrhizobium valentinum sp. nov., isolated from effective nodules of Lupinus mariae-josephae, a lupine endemic of basic-lime soils in Eastern Spain.</title>
        <authorList>
            <person name="Duran D."/>
            <person name="Rey L."/>
            <person name="Navarro A."/>
            <person name="Busquets A."/>
            <person name="Imperial J."/>
            <person name="Ruiz-Argueso T."/>
        </authorList>
    </citation>
    <scope>NUCLEOTIDE SEQUENCE [LARGE SCALE GENOMIC DNA]</scope>
    <source>
        <strain evidence="3 4">CCBAU 23086</strain>
    </source>
</reference>
<evidence type="ECO:0000256" key="2">
    <source>
        <dbReference type="SAM" id="SignalP"/>
    </source>
</evidence>
<evidence type="ECO:0008006" key="5">
    <source>
        <dbReference type="Google" id="ProtNLM"/>
    </source>
</evidence>
<dbReference type="Pfam" id="PF12071">
    <property type="entry name" value="DUF3551"/>
    <property type="match status" value="1"/>
</dbReference>
<dbReference type="EMBL" id="LLYB01000029">
    <property type="protein sequence ID" value="KRR28192.1"/>
    <property type="molecule type" value="Genomic_DNA"/>
</dbReference>
<evidence type="ECO:0000313" key="3">
    <source>
        <dbReference type="EMBL" id="KRR28192.1"/>
    </source>
</evidence>
<dbReference type="OrthoDB" id="8141409at2"/>